<keyword evidence="1" id="KW-0223">Dioxygenase</keyword>
<dbReference type="InterPro" id="IPR008775">
    <property type="entry name" value="Phytyl_CoA_dOase-like"/>
</dbReference>
<comment type="caution">
    <text evidence="1">The sequence shown here is derived from an EMBL/GenBank/DDBJ whole genome shotgun (WGS) entry which is preliminary data.</text>
</comment>
<reference evidence="1 2" key="1">
    <citation type="submission" date="2018-02" db="EMBL/GenBank/DDBJ databases">
        <title>Genomic Encyclopedia of Archaeal and Bacterial Type Strains, Phase II (KMG-II): from individual species to whole genera.</title>
        <authorList>
            <person name="Goeker M."/>
        </authorList>
    </citation>
    <scope>NUCLEOTIDE SEQUENCE [LARGE SCALE GENOMIC DNA]</scope>
    <source>
        <strain evidence="1 2">DSM 29526</strain>
    </source>
</reference>
<accession>A0A2S6I033</accession>
<gene>
    <name evidence="1" type="ORF">CLV84_3986</name>
</gene>
<keyword evidence="1" id="KW-0560">Oxidoreductase</keyword>
<dbReference type="Gene3D" id="2.60.120.620">
    <property type="entry name" value="q2cbj1_9rhob like domain"/>
    <property type="match status" value="1"/>
</dbReference>
<dbReference type="OrthoDB" id="9798771at2"/>
<sequence>MPYLSQEQVHQFITTGYVRIDHAFGRELAEEGVDLLWKATQLDRSDPASWTEPVIRIGELAQPPFIKAANSSVLVQCYEDLLGDNWLPKTSLGSFPIRFPSTKASVDTGWHVDAGFPGDDSSDYLSWRINVYSRGRALLMLFLFSDTTEQDAPTRLIPKSHLQVANFLAGRGETGRTFLEVGEWAKSIDDRYIELATGSAGTVYLCHPFLVHAAQQHTGDKPKFMAQPALFPKREFALAGDVAYLCPVEQAIVAGIMHAG</sequence>
<dbReference type="Pfam" id="PF05721">
    <property type="entry name" value="PhyH"/>
    <property type="match status" value="1"/>
</dbReference>
<evidence type="ECO:0000313" key="1">
    <source>
        <dbReference type="EMBL" id="PPK84218.1"/>
    </source>
</evidence>
<dbReference type="Proteomes" id="UP000237662">
    <property type="component" value="Unassembled WGS sequence"/>
</dbReference>
<dbReference type="EMBL" id="PTJC01000008">
    <property type="protein sequence ID" value="PPK84218.1"/>
    <property type="molecule type" value="Genomic_DNA"/>
</dbReference>
<dbReference type="GO" id="GO:0016706">
    <property type="term" value="F:2-oxoglutarate-dependent dioxygenase activity"/>
    <property type="evidence" value="ECO:0007669"/>
    <property type="project" value="UniProtKB-ARBA"/>
</dbReference>
<dbReference type="SUPFAM" id="SSF51197">
    <property type="entry name" value="Clavaminate synthase-like"/>
    <property type="match status" value="1"/>
</dbReference>
<organism evidence="1 2">
    <name type="scientific">Neolewinella xylanilytica</name>
    <dbReference type="NCBI Taxonomy" id="1514080"/>
    <lineage>
        <taxon>Bacteria</taxon>
        <taxon>Pseudomonadati</taxon>
        <taxon>Bacteroidota</taxon>
        <taxon>Saprospiria</taxon>
        <taxon>Saprospirales</taxon>
        <taxon>Lewinellaceae</taxon>
        <taxon>Neolewinella</taxon>
    </lineage>
</organism>
<name>A0A2S6I033_9BACT</name>
<protein>
    <submittedName>
        <fullName evidence="1">Phytanoyl-CoA dioxygenase PhyH</fullName>
    </submittedName>
</protein>
<keyword evidence="2" id="KW-1185">Reference proteome</keyword>
<evidence type="ECO:0000313" key="2">
    <source>
        <dbReference type="Proteomes" id="UP000237662"/>
    </source>
</evidence>
<proteinExistence type="predicted"/>
<dbReference type="AlphaFoldDB" id="A0A2S6I033"/>